<keyword evidence="8" id="KW-1185">Reference proteome</keyword>
<evidence type="ECO:0000256" key="4">
    <source>
        <dbReference type="ARBA" id="ARBA00023034"/>
    </source>
</evidence>
<dbReference type="Proteomes" id="UP000694843">
    <property type="component" value="Unplaced"/>
</dbReference>
<dbReference type="SUPFAM" id="SSF64356">
    <property type="entry name" value="SNARE-like"/>
    <property type="match status" value="1"/>
</dbReference>
<dbReference type="RefSeq" id="XP_018026345.1">
    <property type="nucleotide sequence ID" value="XM_018170856.2"/>
</dbReference>
<accession>A0A8B7PK27</accession>
<keyword evidence="3 7" id="KW-0931">ER-Golgi transport</keyword>
<keyword evidence="4 7" id="KW-0333">Golgi apparatus</keyword>
<dbReference type="InterPro" id="IPR011012">
    <property type="entry name" value="Longin-like_dom_sf"/>
</dbReference>
<keyword evidence="2 7" id="KW-0256">Endoplasmic reticulum</keyword>
<dbReference type="CTD" id="43590"/>
<dbReference type="OrthoDB" id="246406at2759"/>
<evidence type="ECO:0000256" key="6">
    <source>
        <dbReference type="ARBA" id="ARBA00062874"/>
    </source>
</evidence>
<dbReference type="GO" id="GO:0005783">
    <property type="term" value="C:endoplasmic reticulum"/>
    <property type="evidence" value="ECO:0007669"/>
    <property type="project" value="UniProtKB-SubCell"/>
</dbReference>
<evidence type="ECO:0000256" key="7">
    <source>
        <dbReference type="RuleBase" id="RU366065"/>
    </source>
</evidence>
<dbReference type="Gene3D" id="3.30.450.70">
    <property type="match status" value="1"/>
</dbReference>
<evidence type="ECO:0000256" key="5">
    <source>
        <dbReference type="ARBA" id="ARBA00038167"/>
    </source>
</evidence>
<sequence>MTIYNMYMFDRNGTLLHYAEWHRNKEAGMSRTEEAKLMYGMIFSLKSFVSKVSPLDIKDGYLHYSTNKYRLHLYETPSRLRIVLNTDLLVQNVKELLHLIFSQVYVEYVVHNPECALGQPIQSQLFATRLDEIVKQHPGFAVRSV</sequence>
<keyword evidence="1 7" id="KW-0813">Transport</keyword>
<dbReference type="KEGG" id="hazt:108681779"/>
<dbReference type="GeneID" id="108681779"/>
<dbReference type="FunFam" id="3.30.450.70:FF:000004">
    <property type="entry name" value="Trafficking protein particle complex 1"/>
    <property type="match status" value="1"/>
</dbReference>
<comment type="subcellular location">
    <subcellularLocation>
        <location evidence="7">Endoplasmic reticulum</location>
    </subcellularLocation>
    <subcellularLocation>
        <location evidence="7">Golgi apparatus</location>
        <location evidence="7">cis-Golgi network</location>
    </subcellularLocation>
</comment>
<dbReference type="GO" id="GO:0030008">
    <property type="term" value="C:TRAPP complex"/>
    <property type="evidence" value="ECO:0007669"/>
    <property type="project" value="UniProtKB-UniRule"/>
</dbReference>
<dbReference type="OMA" id="GKLMYGM"/>
<reference evidence="9 10" key="1">
    <citation type="submission" date="2025-04" db="UniProtKB">
        <authorList>
            <consortium name="RefSeq"/>
        </authorList>
    </citation>
    <scope>IDENTIFICATION</scope>
    <source>
        <tissue evidence="9 10">Whole organism</tissue>
    </source>
</reference>
<dbReference type="PANTHER" id="PTHR23249:SF16">
    <property type="entry name" value="TRAFFICKING PROTEIN PARTICLE COMPLEX SUBUNIT 1"/>
    <property type="match status" value="1"/>
</dbReference>
<dbReference type="CDD" id="cd14855">
    <property type="entry name" value="TRAPPC1_MUM2"/>
    <property type="match status" value="1"/>
</dbReference>
<evidence type="ECO:0000256" key="2">
    <source>
        <dbReference type="ARBA" id="ARBA00022824"/>
    </source>
</evidence>
<comment type="subunit">
    <text evidence="6">Part of the multisubunit transport protein particle (TRAPP) complex. The heterodimer TRAPPC6B-TRAPPC3 interacts with TRAPPC1 likely providing a core for TRAPP complex formation.</text>
</comment>
<proteinExistence type="inferred from homology"/>
<gene>
    <name evidence="9 10 11" type="primary">LOC108681779</name>
</gene>
<evidence type="ECO:0000313" key="8">
    <source>
        <dbReference type="Proteomes" id="UP000694843"/>
    </source>
</evidence>
<dbReference type="RefSeq" id="XP_018026346.1">
    <property type="nucleotide sequence ID" value="XM_018170857.2"/>
</dbReference>
<evidence type="ECO:0000256" key="3">
    <source>
        <dbReference type="ARBA" id="ARBA00022892"/>
    </source>
</evidence>
<name>A0A8B7PK27_HYAAZ</name>
<evidence type="ECO:0000313" key="11">
    <source>
        <dbReference type="RefSeq" id="XP_047740600.1"/>
    </source>
</evidence>
<dbReference type="PANTHER" id="PTHR23249">
    <property type="entry name" value="TRAFFICKING PROTEIN PARTICLE COMPLEX SUBUNIT"/>
    <property type="match status" value="1"/>
</dbReference>
<evidence type="ECO:0000313" key="10">
    <source>
        <dbReference type="RefSeq" id="XP_018026346.1"/>
    </source>
</evidence>
<comment type="similarity">
    <text evidence="5">Belongs to the TRAPP small subunits family. BET5 subfamily.</text>
</comment>
<dbReference type="GO" id="GO:0005794">
    <property type="term" value="C:Golgi apparatus"/>
    <property type="evidence" value="ECO:0007669"/>
    <property type="project" value="UniProtKB-SubCell"/>
</dbReference>
<protein>
    <recommendedName>
        <fullName evidence="7">Trafficking protein particle complex subunit</fullName>
    </recommendedName>
</protein>
<dbReference type="InterPro" id="IPR007233">
    <property type="entry name" value="TRAPPC"/>
</dbReference>
<dbReference type="RefSeq" id="XP_047740600.1">
    <property type="nucleotide sequence ID" value="XM_047884644.1"/>
</dbReference>
<evidence type="ECO:0000256" key="1">
    <source>
        <dbReference type="ARBA" id="ARBA00022448"/>
    </source>
</evidence>
<evidence type="ECO:0000313" key="9">
    <source>
        <dbReference type="RefSeq" id="XP_018026345.1"/>
    </source>
</evidence>
<dbReference type="GO" id="GO:0006888">
    <property type="term" value="P:endoplasmic reticulum to Golgi vesicle-mediated transport"/>
    <property type="evidence" value="ECO:0007669"/>
    <property type="project" value="UniProtKB-UniRule"/>
</dbReference>
<dbReference type="AlphaFoldDB" id="A0A8B7PK27"/>
<dbReference type="Pfam" id="PF04099">
    <property type="entry name" value="Sybindin"/>
    <property type="match status" value="1"/>
</dbReference>
<organism evidence="8 9">
    <name type="scientific">Hyalella azteca</name>
    <name type="common">Amphipod</name>
    <dbReference type="NCBI Taxonomy" id="294128"/>
    <lineage>
        <taxon>Eukaryota</taxon>
        <taxon>Metazoa</taxon>
        <taxon>Ecdysozoa</taxon>
        <taxon>Arthropoda</taxon>
        <taxon>Crustacea</taxon>
        <taxon>Multicrustacea</taxon>
        <taxon>Malacostraca</taxon>
        <taxon>Eumalacostraca</taxon>
        <taxon>Peracarida</taxon>
        <taxon>Amphipoda</taxon>
        <taxon>Senticaudata</taxon>
        <taxon>Talitrida</taxon>
        <taxon>Talitroidea</taxon>
        <taxon>Hyalellidae</taxon>
        <taxon>Hyalella</taxon>
    </lineage>
</organism>
<dbReference type="SMART" id="SM01399">
    <property type="entry name" value="Sybindin"/>
    <property type="match status" value="1"/>
</dbReference>